<dbReference type="Gene3D" id="3.90.180.10">
    <property type="entry name" value="Medium-chain alcohol dehydrogenases, catalytic domain"/>
    <property type="match status" value="1"/>
</dbReference>
<dbReference type="InterPro" id="IPR036291">
    <property type="entry name" value="NAD(P)-bd_dom_sf"/>
</dbReference>
<keyword evidence="3" id="KW-1185">Reference proteome</keyword>
<gene>
    <name evidence="2" type="ORF">HP552_28450</name>
</gene>
<name>A0A7Y6EXR1_9BACL</name>
<dbReference type="InterPro" id="IPR051397">
    <property type="entry name" value="Zn-ADH-like_protein"/>
</dbReference>
<accession>A0A7Y6EXR1</accession>
<evidence type="ECO:0000313" key="3">
    <source>
        <dbReference type="Proteomes" id="UP000526125"/>
    </source>
</evidence>
<dbReference type="Gene3D" id="3.40.50.720">
    <property type="entry name" value="NAD(P)-binding Rossmann-like Domain"/>
    <property type="match status" value="1"/>
</dbReference>
<evidence type="ECO:0000313" key="2">
    <source>
        <dbReference type="EMBL" id="NUU79136.1"/>
    </source>
</evidence>
<comment type="caution">
    <text evidence="2">The sequence shown here is derived from an EMBL/GenBank/DDBJ whole genome shotgun (WGS) entry which is preliminary data.</text>
</comment>
<dbReference type="PANTHER" id="PTHR43677">
    <property type="entry name" value="SHORT-CHAIN DEHYDROGENASE/REDUCTASE"/>
    <property type="match status" value="1"/>
</dbReference>
<dbReference type="SUPFAM" id="SSF51735">
    <property type="entry name" value="NAD(P)-binding Rossmann-fold domains"/>
    <property type="match status" value="1"/>
</dbReference>
<proteinExistence type="predicted"/>
<sequence length="313" mass="33298">MIRTIVVDPLAPSHFAFKEVDAPQAKPWEALVKVKTVSLNRGEVKDAKDQEAFSRPGWDFAGIVIEPAKNGEGPQKGARVVGLLPMGAWSEQVAAPLSMLAEIPEKLTFADAATLPVAGLTALYALRKGGMLLGKRIFITGSTGGVGLFAHQLAAQSGAYVVGTASTEEKADLVRETGSDEVIIGYSAISSARKFGPYDLIIDSVGGNTLAALLPQLAHQGVCVAVGFSSSNTSTIDMMNLVTSGGRTLYSFFLGEELTRQSVADDLSLLARLVTDKRLIPRIEVEAPWTEINTVAQNMMERKFSGKAVLHIA</sequence>
<dbReference type="InterPro" id="IPR011032">
    <property type="entry name" value="GroES-like_sf"/>
</dbReference>
<dbReference type="CDD" id="cd08270">
    <property type="entry name" value="MDR4"/>
    <property type="match status" value="1"/>
</dbReference>
<dbReference type="AlphaFoldDB" id="A0A7Y6EXR1"/>
<dbReference type="RefSeq" id="WP_175398717.1">
    <property type="nucleotide sequence ID" value="NZ_JABMCB010000202.1"/>
</dbReference>
<dbReference type="PANTHER" id="PTHR43677:SF1">
    <property type="entry name" value="ACRYLYL-COA REDUCTASE ACUI-RELATED"/>
    <property type="match status" value="1"/>
</dbReference>
<dbReference type="InterPro" id="IPR020843">
    <property type="entry name" value="ER"/>
</dbReference>
<dbReference type="SUPFAM" id="SSF50129">
    <property type="entry name" value="GroES-like"/>
    <property type="match status" value="1"/>
</dbReference>
<organism evidence="2 3">
    <name type="scientific">Paenibacillus xylanilyticus</name>
    <dbReference type="NCBI Taxonomy" id="248903"/>
    <lineage>
        <taxon>Bacteria</taxon>
        <taxon>Bacillati</taxon>
        <taxon>Bacillota</taxon>
        <taxon>Bacilli</taxon>
        <taxon>Bacillales</taxon>
        <taxon>Paenibacillaceae</taxon>
        <taxon>Paenibacillus</taxon>
    </lineage>
</organism>
<dbReference type="EMBL" id="JABMCB010000202">
    <property type="protein sequence ID" value="NUU79136.1"/>
    <property type="molecule type" value="Genomic_DNA"/>
</dbReference>
<dbReference type="Pfam" id="PF00107">
    <property type="entry name" value="ADH_zinc_N"/>
    <property type="match status" value="1"/>
</dbReference>
<evidence type="ECO:0000259" key="1">
    <source>
        <dbReference type="SMART" id="SM00829"/>
    </source>
</evidence>
<dbReference type="InterPro" id="IPR013154">
    <property type="entry name" value="ADH-like_N"/>
</dbReference>
<dbReference type="Pfam" id="PF08240">
    <property type="entry name" value="ADH_N"/>
    <property type="match status" value="1"/>
</dbReference>
<feature type="domain" description="Enoyl reductase (ER)" evidence="1">
    <location>
        <begin position="10"/>
        <end position="310"/>
    </location>
</feature>
<dbReference type="Proteomes" id="UP000526125">
    <property type="component" value="Unassembled WGS sequence"/>
</dbReference>
<protein>
    <submittedName>
        <fullName evidence="2">Zinc-binding dehydrogenase</fullName>
    </submittedName>
</protein>
<dbReference type="InterPro" id="IPR013149">
    <property type="entry name" value="ADH-like_C"/>
</dbReference>
<reference evidence="2 3" key="1">
    <citation type="submission" date="2020-05" db="EMBL/GenBank/DDBJ databases">
        <title>Genome Sequencing of Type Strains.</title>
        <authorList>
            <person name="Lemaire J.F."/>
            <person name="Inderbitzin P."/>
            <person name="Gregorio O.A."/>
            <person name="Collins S.B."/>
            <person name="Wespe N."/>
            <person name="Knight-Connoni V."/>
        </authorList>
    </citation>
    <scope>NUCLEOTIDE SEQUENCE [LARGE SCALE GENOMIC DNA]</scope>
    <source>
        <strain evidence="2 3">LMG 21957</strain>
    </source>
</reference>
<dbReference type="SMART" id="SM00829">
    <property type="entry name" value="PKS_ER"/>
    <property type="match status" value="1"/>
</dbReference>
<dbReference type="GO" id="GO:0043957">
    <property type="term" value="F:acryloyl-CoA reductase (NADPH) activity"/>
    <property type="evidence" value="ECO:0007669"/>
    <property type="project" value="TreeGrafter"/>
</dbReference>